<dbReference type="SMART" id="SM00191">
    <property type="entry name" value="Int_alpha"/>
    <property type="match status" value="6"/>
</dbReference>
<dbReference type="PANTHER" id="PTHR36220:SF1">
    <property type="entry name" value="GAMMA TUBULIN COMPLEX COMPONENT C-TERMINAL DOMAIN-CONTAINING PROTEIN"/>
    <property type="match status" value="1"/>
</dbReference>
<evidence type="ECO:0000256" key="3">
    <source>
        <dbReference type="ARBA" id="ARBA00023180"/>
    </source>
</evidence>
<comment type="caution">
    <text evidence="6">The sequence shown here is derived from an EMBL/GenBank/DDBJ whole genome shotgun (WGS) entry which is preliminary data.</text>
</comment>
<evidence type="ECO:0000313" key="6">
    <source>
        <dbReference type="EMBL" id="MFC4592366.1"/>
    </source>
</evidence>
<organism evidence="6 7">
    <name type="scientific">Sphaerisporangium corydalis</name>
    <dbReference type="NCBI Taxonomy" id="1441875"/>
    <lineage>
        <taxon>Bacteria</taxon>
        <taxon>Bacillati</taxon>
        <taxon>Actinomycetota</taxon>
        <taxon>Actinomycetes</taxon>
        <taxon>Streptosporangiales</taxon>
        <taxon>Streptosporangiaceae</taxon>
        <taxon>Sphaerisporangium</taxon>
    </lineage>
</organism>
<gene>
    <name evidence="6" type="ORF">ACFO8L_40190</name>
</gene>
<sequence length="517" mass="51445">MRRLLLALAILAGTLTTAPAHEATTPHGSQTSAPGDCANAGTADFDGDGRNDVVAGDPFGDPPGTWAGGGHLFFLRGTANGFPEVSGAPFDRVGGLGGWVARAGHIDGDRCLDLVVASPYWTGQVTEGAGGRATPVPGAGDAYIYWGGRDFGRANAGRIELRAPEQRNGAHFGWSLAVSPGAVAVGAPYEDGDGIPDSGAVYVYAFGGPDGRRPAPPRRFTQQTPGVPGDGEAGDLFGWSVALGSLGAGPAQDLAVGAPYEDRGVGGAPTPDSGAVTVVYDALAGQGTFYRGDGWDLSELAGGTLTAKAGDLFGYSLAYGQDGTSAYLAAGAPHADAAGQRDAGAVQLITGGRAGGGLRPAGILVQGAGGMADTSEPGDQFGFSLAFSGPDLVVGAPFDGDGTRPETGAVHVIALSATGAQTGRPPGSPAPVPAAGRLVRASGAQTYDHFGWAVSGAGDGWLVVGVPDRNRTGAAALVPPRDGPVRMLAPGDGRVALFGRTEHGATQGVDFGAAVAG</sequence>
<feature type="chain" id="PRO_5046085126" description="VCBS repeat-containing protein" evidence="5">
    <location>
        <begin position="23"/>
        <end position="517"/>
    </location>
</feature>
<dbReference type="InterPro" id="IPR028994">
    <property type="entry name" value="Integrin_alpha_N"/>
</dbReference>
<feature type="signal peptide" evidence="5">
    <location>
        <begin position="1"/>
        <end position="22"/>
    </location>
</feature>
<proteinExistence type="predicted"/>
<dbReference type="InterPro" id="IPR013517">
    <property type="entry name" value="FG-GAP"/>
</dbReference>
<evidence type="ECO:0000256" key="5">
    <source>
        <dbReference type="SAM" id="SignalP"/>
    </source>
</evidence>
<keyword evidence="1 5" id="KW-0732">Signal</keyword>
<accession>A0ABV9EV73</accession>
<evidence type="ECO:0000256" key="2">
    <source>
        <dbReference type="ARBA" id="ARBA00022737"/>
    </source>
</evidence>
<protein>
    <recommendedName>
        <fullName evidence="8">VCBS repeat-containing protein</fullName>
    </recommendedName>
</protein>
<evidence type="ECO:0008006" key="8">
    <source>
        <dbReference type="Google" id="ProtNLM"/>
    </source>
</evidence>
<dbReference type="EMBL" id="JBHSFN010000048">
    <property type="protein sequence ID" value="MFC4592366.1"/>
    <property type="molecule type" value="Genomic_DNA"/>
</dbReference>
<feature type="region of interest" description="Disordered" evidence="4">
    <location>
        <begin position="20"/>
        <end position="61"/>
    </location>
</feature>
<reference evidence="7" key="1">
    <citation type="journal article" date="2019" name="Int. J. Syst. Evol. Microbiol.">
        <title>The Global Catalogue of Microorganisms (GCM) 10K type strain sequencing project: providing services to taxonomists for standard genome sequencing and annotation.</title>
        <authorList>
            <consortium name="The Broad Institute Genomics Platform"/>
            <consortium name="The Broad Institute Genome Sequencing Center for Infectious Disease"/>
            <person name="Wu L."/>
            <person name="Ma J."/>
        </authorList>
    </citation>
    <scope>NUCLEOTIDE SEQUENCE [LARGE SCALE GENOMIC DNA]</scope>
    <source>
        <strain evidence="7">CCUG 49560</strain>
    </source>
</reference>
<dbReference type="PANTHER" id="PTHR36220">
    <property type="entry name" value="UNNAMED PRODUCT"/>
    <property type="match status" value="1"/>
</dbReference>
<keyword evidence="7" id="KW-1185">Reference proteome</keyword>
<dbReference type="PROSITE" id="PS51470">
    <property type="entry name" value="FG_GAP"/>
    <property type="match status" value="3"/>
</dbReference>
<evidence type="ECO:0000313" key="7">
    <source>
        <dbReference type="Proteomes" id="UP001595891"/>
    </source>
</evidence>
<name>A0ABV9EV73_9ACTN</name>
<evidence type="ECO:0000256" key="1">
    <source>
        <dbReference type="ARBA" id="ARBA00022729"/>
    </source>
</evidence>
<dbReference type="Pfam" id="PF14312">
    <property type="entry name" value="FG-GAP_2"/>
    <property type="match status" value="2"/>
</dbReference>
<keyword evidence="3" id="KW-0325">Glycoprotein</keyword>
<dbReference type="Gene3D" id="2.130.10.130">
    <property type="entry name" value="Integrin alpha, N-terminal"/>
    <property type="match status" value="3"/>
</dbReference>
<dbReference type="SUPFAM" id="SSF69318">
    <property type="entry name" value="Integrin alpha N-terminal domain"/>
    <property type="match status" value="2"/>
</dbReference>
<dbReference type="Proteomes" id="UP001595891">
    <property type="component" value="Unassembled WGS sequence"/>
</dbReference>
<evidence type="ECO:0000256" key="4">
    <source>
        <dbReference type="SAM" id="MobiDB-lite"/>
    </source>
</evidence>
<dbReference type="InterPro" id="IPR013519">
    <property type="entry name" value="Int_alpha_beta-p"/>
</dbReference>
<keyword evidence="2" id="KW-0677">Repeat</keyword>
<dbReference type="RefSeq" id="WP_262849823.1">
    <property type="nucleotide sequence ID" value="NZ_JANZYP010000091.1"/>
</dbReference>